<dbReference type="GO" id="GO:0003676">
    <property type="term" value="F:nucleic acid binding"/>
    <property type="evidence" value="ECO:0007669"/>
    <property type="project" value="InterPro"/>
</dbReference>
<evidence type="ECO:0000256" key="2">
    <source>
        <dbReference type="ARBA" id="ARBA00022695"/>
    </source>
</evidence>
<evidence type="ECO:0000256" key="5">
    <source>
        <dbReference type="ARBA" id="ARBA00022801"/>
    </source>
</evidence>
<comment type="caution">
    <text evidence="9">The sequence shown here is derived from an EMBL/GenBank/DDBJ whole genome shotgun (WGS) entry which is preliminary data.</text>
</comment>
<dbReference type="SUPFAM" id="SSF53098">
    <property type="entry name" value="Ribonuclease H-like"/>
    <property type="match status" value="1"/>
</dbReference>
<keyword evidence="6" id="KW-0695">RNA-directed DNA polymerase</keyword>
<dbReference type="InterPro" id="IPR041373">
    <property type="entry name" value="RT_RNaseH"/>
</dbReference>
<dbReference type="InterPro" id="IPR036397">
    <property type="entry name" value="RNaseH_sf"/>
</dbReference>
<evidence type="ECO:0000256" key="1">
    <source>
        <dbReference type="ARBA" id="ARBA00022679"/>
    </source>
</evidence>
<dbReference type="InterPro" id="IPR002156">
    <property type="entry name" value="RNaseH_domain"/>
</dbReference>
<organism evidence="9">
    <name type="scientific">Sesamum radiatum</name>
    <name type="common">Black benniseed</name>
    <dbReference type="NCBI Taxonomy" id="300843"/>
    <lineage>
        <taxon>Eukaryota</taxon>
        <taxon>Viridiplantae</taxon>
        <taxon>Streptophyta</taxon>
        <taxon>Embryophyta</taxon>
        <taxon>Tracheophyta</taxon>
        <taxon>Spermatophyta</taxon>
        <taxon>Magnoliopsida</taxon>
        <taxon>eudicotyledons</taxon>
        <taxon>Gunneridae</taxon>
        <taxon>Pentapetalae</taxon>
        <taxon>asterids</taxon>
        <taxon>lamiids</taxon>
        <taxon>Lamiales</taxon>
        <taxon>Pedaliaceae</taxon>
        <taxon>Sesamum</taxon>
    </lineage>
</organism>
<dbReference type="GO" id="GO:0003964">
    <property type="term" value="F:RNA-directed DNA polymerase activity"/>
    <property type="evidence" value="ECO:0007669"/>
    <property type="project" value="UniProtKB-KW"/>
</dbReference>
<keyword evidence="3" id="KW-0540">Nuclease</keyword>
<feature type="domain" description="Reverse transcriptase RNase H-like" evidence="8">
    <location>
        <begin position="179"/>
        <end position="242"/>
    </location>
</feature>
<dbReference type="PANTHER" id="PTHR48475">
    <property type="entry name" value="RIBONUCLEASE H"/>
    <property type="match status" value="1"/>
</dbReference>
<proteinExistence type="predicted"/>
<dbReference type="AlphaFoldDB" id="A0AAW2RFP0"/>
<dbReference type="Gene3D" id="3.30.420.10">
    <property type="entry name" value="Ribonuclease H-like superfamily/Ribonuclease H"/>
    <property type="match status" value="1"/>
</dbReference>
<dbReference type="InterPro" id="IPR012337">
    <property type="entry name" value="RNaseH-like_sf"/>
</dbReference>
<name>A0AAW2RFP0_SESRA</name>
<dbReference type="Gene3D" id="3.10.10.10">
    <property type="entry name" value="HIV Type 1 Reverse Transcriptase, subunit A, domain 1"/>
    <property type="match status" value="1"/>
</dbReference>
<dbReference type="Pfam" id="PF13456">
    <property type="entry name" value="RVT_3"/>
    <property type="match status" value="1"/>
</dbReference>
<accession>A0AAW2RFP0</accession>
<dbReference type="CDD" id="cd09279">
    <property type="entry name" value="RNase_HI_like"/>
    <property type="match status" value="1"/>
</dbReference>
<reference evidence="9" key="2">
    <citation type="journal article" date="2024" name="Plant">
        <title>Genomic evolution and insights into agronomic trait innovations of Sesamum species.</title>
        <authorList>
            <person name="Miao H."/>
            <person name="Wang L."/>
            <person name="Qu L."/>
            <person name="Liu H."/>
            <person name="Sun Y."/>
            <person name="Le M."/>
            <person name="Wang Q."/>
            <person name="Wei S."/>
            <person name="Zheng Y."/>
            <person name="Lin W."/>
            <person name="Duan Y."/>
            <person name="Cao H."/>
            <person name="Xiong S."/>
            <person name="Wang X."/>
            <person name="Wei L."/>
            <person name="Li C."/>
            <person name="Ma Q."/>
            <person name="Ju M."/>
            <person name="Zhao R."/>
            <person name="Li G."/>
            <person name="Mu C."/>
            <person name="Tian Q."/>
            <person name="Mei H."/>
            <person name="Zhang T."/>
            <person name="Gao T."/>
            <person name="Zhang H."/>
        </authorList>
    </citation>
    <scope>NUCLEOTIDE SEQUENCE</scope>
    <source>
        <strain evidence="9">G02</strain>
    </source>
</reference>
<sequence length="374" mass="42713">MDPSDFQGIDLEVIVHKLNVDPQSKPIKQKKRAFGEKRNKIIEEEVSKLLKAGYVSKNSIHRLAVECHDRAKGFQKMAGNLPKTGEQDVQRPDRKHDGSICRLHARQKQDREGAFGVCRKRVPDHAIVLDEIESNEMHVWSLRYMVSERVIKANPEKIEVIRQLGAPKTIKDVQKLMEKGAEKRYIQIEKLVLAIVTTARQLRPYFQSYPIVVLTNLPLKQVMEKLDVSDQLVKWAVELGEYGIKFQTRTTAKAQVFADFIVELSGEQGQEKEEGWMLRMDSSSNTTNRRAGIFLQGPGGIEIEIAMKLNFPATNNEAEYASLVQGLQAAWEEGVKPLDVYTDSQLIAMQIDGLYETKKWSMVQYLRKVKEMMS</sequence>
<keyword evidence="1" id="KW-0808">Transferase</keyword>
<dbReference type="Pfam" id="PF17917">
    <property type="entry name" value="RT_RNaseH"/>
    <property type="match status" value="1"/>
</dbReference>
<evidence type="ECO:0000256" key="4">
    <source>
        <dbReference type="ARBA" id="ARBA00022759"/>
    </source>
</evidence>
<reference evidence="9" key="1">
    <citation type="submission" date="2020-06" db="EMBL/GenBank/DDBJ databases">
        <authorList>
            <person name="Li T."/>
            <person name="Hu X."/>
            <person name="Zhang T."/>
            <person name="Song X."/>
            <person name="Zhang H."/>
            <person name="Dai N."/>
            <person name="Sheng W."/>
            <person name="Hou X."/>
            <person name="Wei L."/>
        </authorList>
    </citation>
    <scope>NUCLEOTIDE SEQUENCE</scope>
    <source>
        <strain evidence="9">G02</strain>
        <tissue evidence="9">Leaf</tissue>
    </source>
</reference>
<feature type="domain" description="RNase H type-1" evidence="7">
    <location>
        <begin position="291"/>
        <end position="373"/>
    </location>
</feature>
<dbReference type="InterPro" id="IPR043502">
    <property type="entry name" value="DNA/RNA_pol_sf"/>
</dbReference>
<evidence type="ECO:0008006" key="10">
    <source>
        <dbReference type="Google" id="ProtNLM"/>
    </source>
</evidence>
<dbReference type="SUPFAM" id="SSF56672">
    <property type="entry name" value="DNA/RNA polymerases"/>
    <property type="match status" value="1"/>
</dbReference>
<keyword evidence="5" id="KW-0378">Hydrolase</keyword>
<keyword evidence="2" id="KW-0548">Nucleotidyltransferase</keyword>
<keyword evidence="4" id="KW-0255">Endonuclease</keyword>
<dbReference type="PANTHER" id="PTHR48475:SF2">
    <property type="entry name" value="RIBONUCLEASE H"/>
    <property type="match status" value="1"/>
</dbReference>
<evidence type="ECO:0000313" key="9">
    <source>
        <dbReference type="EMBL" id="KAL0378683.1"/>
    </source>
</evidence>
<dbReference type="EMBL" id="JACGWJ010000013">
    <property type="protein sequence ID" value="KAL0378683.1"/>
    <property type="molecule type" value="Genomic_DNA"/>
</dbReference>
<evidence type="ECO:0000259" key="8">
    <source>
        <dbReference type="Pfam" id="PF17917"/>
    </source>
</evidence>
<protein>
    <recommendedName>
        <fullName evidence="10">RNase H type-1 domain-containing protein</fullName>
    </recommendedName>
</protein>
<evidence type="ECO:0000259" key="7">
    <source>
        <dbReference type="Pfam" id="PF13456"/>
    </source>
</evidence>
<dbReference type="GO" id="GO:0004523">
    <property type="term" value="F:RNA-DNA hybrid ribonuclease activity"/>
    <property type="evidence" value="ECO:0007669"/>
    <property type="project" value="InterPro"/>
</dbReference>
<evidence type="ECO:0000256" key="3">
    <source>
        <dbReference type="ARBA" id="ARBA00022722"/>
    </source>
</evidence>
<gene>
    <name evidence="9" type="ORF">Sradi_3173800</name>
</gene>
<evidence type="ECO:0000256" key="6">
    <source>
        <dbReference type="ARBA" id="ARBA00022918"/>
    </source>
</evidence>